<reference evidence="1" key="1">
    <citation type="submission" date="2024-09" db="EMBL/GenBank/DDBJ databases">
        <title>Black Yeasts Isolated from many extreme environments.</title>
        <authorList>
            <person name="Coleine C."/>
            <person name="Stajich J.E."/>
            <person name="Selbmann L."/>
        </authorList>
    </citation>
    <scope>NUCLEOTIDE SEQUENCE</scope>
    <source>
        <strain evidence="1">CCFEE 5737</strain>
    </source>
</reference>
<comment type="caution">
    <text evidence="1">The sequence shown here is derived from an EMBL/GenBank/DDBJ whole genome shotgun (WGS) entry which is preliminary data.</text>
</comment>
<organism evidence="1 2">
    <name type="scientific">Coniosporium uncinatum</name>
    <dbReference type="NCBI Taxonomy" id="93489"/>
    <lineage>
        <taxon>Eukaryota</taxon>
        <taxon>Fungi</taxon>
        <taxon>Dikarya</taxon>
        <taxon>Ascomycota</taxon>
        <taxon>Pezizomycotina</taxon>
        <taxon>Dothideomycetes</taxon>
        <taxon>Dothideomycetes incertae sedis</taxon>
        <taxon>Coniosporium</taxon>
    </lineage>
</organism>
<dbReference type="EMBL" id="JAWDJW010004401">
    <property type="protein sequence ID" value="KAK3075760.1"/>
    <property type="molecule type" value="Genomic_DNA"/>
</dbReference>
<dbReference type="Proteomes" id="UP001186974">
    <property type="component" value="Unassembled WGS sequence"/>
</dbReference>
<feature type="non-terminal residue" evidence="1">
    <location>
        <position position="96"/>
    </location>
</feature>
<keyword evidence="2" id="KW-1185">Reference proteome</keyword>
<accession>A0ACC3DHI9</accession>
<evidence type="ECO:0000313" key="1">
    <source>
        <dbReference type="EMBL" id="KAK3075760.1"/>
    </source>
</evidence>
<proteinExistence type="predicted"/>
<protein>
    <submittedName>
        <fullName evidence="1">Uncharacterized protein</fullName>
    </submittedName>
</protein>
<evidence type="ECO:0000313" key="2">
    <source>
        <dbReference type="Proteomes" id="UP001186974"/>
    </source>
</evidence>
<name>A0ACC3DHI9_9PEZI</name>
<gene>
    <name evidence="1" type="ORF">LTS18_013985</name>
</gene>
<sequence>MPSPSSIDGEEENVLLELAEDTESINLSSKKPHALEDEVEDGLSFRLSKPRRRTSIWQRILMTLRKRRPSVSHEHLEHEPGCSHQAGRSRNWKYPK</sequence>